<dbReference type="PANTHER" id="PTHR23093">
    <property type="entry name" value="SIMILAR TO CHROMOSOME 3 OPEN READING FRAME 20"/>
    <property type="match status" value="1"/>
</dbReference>
<dbReference type="Proteomes" id="UP001168990">
    <property type="component" value="Unassembled WGS sequence"/>
</dbReference>
<sequence>MAKSYLNCSRLITGPKYYSNNLTPFIHNEENSSTIFYPTGKIAIKLQKAQDKDYDLFMVFQSEGKNETGLNQKTHHQMIAAFDTLGNGIIFNEKDEIRLTFNQIGGICFDKRFAKIPVAWTWSKCNVKPIMVAIYMEAAAVHLEKVLQKNVRLTSKSSEDENTSKAVKNLQKKKSLIENASLTHPVNCKLIDKNRQLIPIKTICLKINDFISLRILDRRNINLQYFAGNRNIRIELGFDVNFNNPLNFLLDDFSWGSKGFLRCVFQDELINNWIYSKNNLFELLQE</sequence>
<gene>
    <name evidence="2" type="ORF">PV328_004232</name>
</gene>
<dbReference type="EMBL" id="JAQQBS010001422">
    <property type="protein sequence ID" value="KAK0165736.1"/>
    <property type="molecule type" value="Genomic_DNA"/>
</dbReference>
<evidence type="ECO:0000313" key="2">
    <source>
        <dbReference type="EMBL" id="KAK0165736.1"/>
    </source>
</evidence>
<evidence type="ECO:0000259" key="1">
    <source>
        <dbReference type="Pfam" id="PF14977"/>
    </source>
</evidence>
<reference evidence="2" key="2">
    <citation type="submission" date="2023-03" db="EMBL/GenBank/DDBJ databases">
        <authorList>
            <person name="Inwood S.N."/>
            <person name="Skelly J.G."/>
            <person name="Guhlin J."/>
            <person name="Harrop T.W.R."/>
            <person name="Goldson S.G."/>
            <person name="Dearden P.K."/>
        </authorList>
    </citation>
    <scope>NUCLEOTIDE SEQUENCE</scope>
    <source>
        <strain evidence="2">Irish</strain>
        <tissue evidence="2">Whole body</tissue>
    </source>
</reference>
<evidence type="ECO:0000313" key="3">
    <source>
        <dbReference type="Proteomes" id="UP001168990"/>
    </source>
</evidence>
<proteinExistence type="predicted"/>
<dbReference type="Pfam" id="PF14977">
    <property type="entry name" value="FAM194"/>
    <property type="match status" value="1"/>
</dbReference>
<accession>A0AA39FA97</accession>
<protein>
    <recommendedName>
        <fullName evidence="1">FAM194 C-terminal domain-containing protein</fullName>
    </recommendedName>
</protein>
<organism evidence="2 3">
    <name type="scientific">Microctonus aethiopoides</name>
    <dbReference type="NCBI Taxonomy" id="144406"/>
    <lineage>
        <taxon>Eukaryota</taxon>
        <taxon>Metazoa</taxon>
        <taxon>Ecdysozoa</taxon>
        <taxon>Arthropoda</taxon>
        <taxon>Hexapoda</taxon>
        <taxon>Insecta</taxon>
        <taxon>Pterygota</taxon>
        <taxon>Neoptera</taxon>
        <taxon>Endopterygota</taxon>
        <taxon>Hymenoptera</taxon>
        <taxon>Apocrita</taxon>
        <taxon>Ichneumonoidea</taxon>
        <taxon>Braconidae</taxon>
        <taxon>Euphorinae</taxon>
        <taxon>Microctonus</taxon>
    </lineage>
</organism>
<dbReference type="AlphaFoldDB" id="A0AA39FA97"/>
<dbReference type="PANTHER" id="PTHR23093:SF16">
    <property type="entry name" value="FAM194 C-TERMINAL DOMAIN-CONTAINING PROTEIN"/>
    <property type="match status" value="1"/>
</dbReference>
<name>A0AA39FA97_9HYME</name>
<comment type="caution">
    <text evidence="2">The sequence shown here is derived from an EMBL/GenBank/DDBJ whole genome shotgun (WGS) entry which is preliminary data.</text>
</comment>
<feature type="domain" description="FAM194 C-terminal" evidence="1">
    <location>
        <begin position="16"/>
        <end position="127"/>
    </location>
</feature>
<dbReference type="InterPro" id="IPR029281">
    <property type="entry name" value="FAM194_C"/>
</dbReference>
<keyword evidence="3" id="KW-1185">Reference proteome</keyword>
<reference evidence="2" key="1">
    <citation type="journal article" date="2023" name="bioRxiv">
        <title>Scaffold-level genome assemblies of two parasitoid biocontrol wasps reveal the parthenogenesis mechanism and an associated novel virus.</title>
        <authorList>
            <person name="Inwood S."/>
            <person name="Skelly J."/>
            <person name="Guhlin J."/>
            <person name="Harrop T."/>
            <person name="Goldson S."/>
            <person name="Dearden P."/>
        </authorList>
    </citation>
    <scope>NUCLEOTIDE SEQUENCE</scope>
    <source>
        <strain evidence="2">Irish</strain>
        <tissue evidence="2">Whole body</tissue>
    </source>
</reference>